<accession>A0ABQ5VU54</accession>
<dbReference type="Proteomes" id="UP001156694">
    <property type="component" value="Unassembled WGS sequence"/>
</dbReference>
<dbReference type="EMBL" id="BSNN01000002">
    <property type="protein sequence ID" value="GLQ34973.1"/>
    <property type="molecule type" value="Genomic_DNA"/>
</dbReference>
<name>A0ABQ5VU54_9RHOB</name>
<gene>
    <name evidence="1" type="ORF">GCM10007939_12560</name>
</gene>
<sequence length="79" mass="8198">MHRLVILVGLLASGCSIERAAPNYVAPTSALDADAPWPRLSPSNSLANSDSTVTTPQAQLAARIARLRARAGALSAAQF</sequence>
<proteinExistence type="predicted"/>
<evidence type="ECO:0000313" key="1">
    <source>
        <dbReference type="EMBL" id="GLQ34973.1"/>
    </source>
</evidence>
<reference evidence="2" key="1">
    <citation type="journal article" date="2019" name="Int. J. Syst. Evol. Microbiol.">
        <title>The Global Catalogue of Microorganisms (GCM) 10K type strain sequencing project: providing services to taxonomists for standard genome sequencing and annotation.</title>
        <authorList>
            <consortium name="The Broad Institute Genomics Platform"/>
            <consortium name="The Broad Institute Genome Sequencing Center for Infectious Disease"/>
            <person name="Wu L."/>
            <person name="Ma J."/>
        </authorList>
    </citation>
    <scope>NUCLEOTIDE SEQUENCE [LARGE SCALE GENOMIC DNA]</scope>
    <source>
        <strain evidence="2">NBRC 110140</strain>
    </source>
</reference>
<protein>
    <submittedName>
        <fullName evidence="1">Uncharacterized protein</fullName>
    </submittedName>
</protein>
<organism evidence="1 2">
    <name type="scientific">Amylibacter marinus</name>
    <dbReference type="NCBI Taxonomy" id="1475483"/>
    <lineage>
        <taxon>Bacteria</taxon>
        <taxon>Pseudomonadati</taxon>
        <taxon>Pseudomonadota</taxon>
        <taxon>Alphaproteobacteria</taxon>
        <taxon>Rhodobacterales</taxon>
        <taxon>Paracoccaceae</taxon>
        <taxon>Amylibacter</taxon>
    </lineage>
</organism>
<comment type="caution">
    <text evidence="1">The sequence shown here is derived from an EMBL/GenBank/DDBJ whole genome shotgun (WGS) entry which is preliminary data.</text>
</comment>
<evidence type="ECO:0000313" key="2">
    <source>
        <dbReference type="Proteomes" id="UP001156694"/>
    </source>
</evidence>
<keyword evidence="2" id="KW-1185">Reference proteome</keyword>
<dbReference type="RefSeq" id="WP_284377062.1">
    <property type="nucleotide sequence ID" value="NZ_BSNN01000002.1"/>
</dbReference>
<dbReference type="PROSITE" id="PS51257">
    <property type="entry name" value="PROKAR_LIPOPROTEIN"/>
    <property type="match status" value="1"/>
</dbReference>